<dbReference type="InterPro" id="IPR011146">
    <property type="entry name" value="HIT-like"/>
</dbReference>
<dbReference type="PANTHER" id="PTHR46648">
    <property type="entry name" value="HIT FAMILY PROTEIN 1"/>
    <property type="match status" value="1"/>
</dbReference>
<reference evidence="5 6" key="1">
    <citation type="journal article" date="2015" name="Genome Announc.">
        <title>Expanding the biotechnology potential of lactobacilli through comparative genomics of 213 strains and associated genera.</title>
        <authorList>
            <person name="Sun Z."/>
            <person name="Harris H.M."/>
            <person name="McCann A."/>
            <person name="Guo C."/>
            <person name="Argimon S."/>
            <person name="Zhang W."/>
            <person name="Yang X."/>
            <person name="Jeffery I.B."/>
            <person name="Cooney J.C."/>
            <person name="Kagawa T.F."/>
            <person name="Liu W."/>
            <person name="Song Y."/>
            <person name="Salvetti E."/>
            <person name="Wrobel A."/>
            <person name="Rasinkangas P."/>
            <person name="Parkhill J."/>
            <person name="Rea M.C."/>
            <person name="O'Sullivan O."/>
            <person name="Ritari J."/>
            <person name="Douillard F.P."/>
            <person name="Paul Ross R."/>
            <person name="Yang R."/>
            <person name="Briner A.E."/>
            <person name="Felis G.E."/>
            <person name="de Vos W.M."/>
            <person name="Barrangou R."/>
            <person name="Klaenhammer T.R."/>
            <person name="Caufield P.W."/>
            <person name="Cui Y."/>
            <person name="Zhang H."/>
            <person name="O'Toole P.W."/>
        </authorList>
    </citation>
    <scope>NUCLEOTIDE SEQUENCE [LARGE SCALE GENOMIC DNA]</scope>
    <source>
        <strain evidence="5 6">DSM 22689</strain>
    </source>
</reference>
<dbReference type="InterPro" id="IPR036265">
    <property type="entry name" value="HIT-like_sf"/>
</dbReference>
<proteinExistence type="predicted"/>
<feature type="domain" description="HIT" evidence="4">
    <location>
        <begin position="9"/>
        <end position="119"/>
    </location>
</feature>
<dbReference type="STRING" id="1423745.GCA_001311215_00016"/>
<accession>A0A0R2CJN2</accession>
<evidence type="ECO:0000313" key="5">
    <source>
        <dbReference type="EMBL" id="KRM91853.1"/>
    </source>
</evidence>
<comment type="caution">
    <text evidence="5">The sequence shown here is derived from an EMBL/GenBank/DDBJ whole genome shotgun (WGS) entry which is preliminary data.</text>
</comment>
<feature type="short sequence motif" description="Histidine triad motif" evidence="2 3">
    <location>
        <begin position="102"/>
        <end position="106"/>
    </location>
</feature>
<dbReference type="AlphaFoldDB" id="A0A0R2CJN2"/>
<dbReference type="Pfam" id="PF01230">
    <property type="entry name" value="HIT"/>
    <property type="match status" value="1"/>
</dbReference>
<dbReference type="SUPFAM" id="SSF54197">
    <property type="entry name" value="HIT-like"/>
    <property type="match status" value="1"/>
</dbReference>
<dbReference type="Gene3D" id="3.30.428.10">
    <property type="entry name" value="HIT-like"/>
    <property type="match status" value="1"/>
</dbReference>
<dbReference type="CDD" id="cd01277">
    <property type="entry name" value="HINT_subgroup"/>
    <property type="match status" value="1"/>
</dbReference>
<evidence type="ECO:0000259" key="4">
    <source>
        <dbReference type="PROSITE" id="PS51084"/>
    </source>
</evidence>
<sequence length="145" mass="16289">MSNLHSDCVFCKIIAGDIPSYPVFEDDVVLAFLDISQATPGHTLVIPKQHLQDIYAMSTDQAGAIFSRIPQIARAIRASDPQIKGMNIVNDNGVVAYQSVFHAHFHLIPRYQPTDDFNIHFGDHSTDYQPQQYQALQTAIKKQLH</sequence>
<dbReference type="GO" id="GO:0009117">
    <property type="term" value="P:nucleotide metabolic process"/>
    <property type="evidence" value="ECO:0007669"/>
    <property type="project" value="TreeGrafter"/>
</dbReference>
<dbReference type="PROSITE" id="PS51084">
    <property type="entry name" value="HIT_2"/>
    <property type="match status" value="1"/>
</dbReference>
<evidence type="ECO:0000256" key="3">
    <source>
        <dbReference type="PROSITE-ProRule" id="PRU00464"/>
    </source>
</evidence>
<dbReference type="RefSeq" id="WP_054689550.1">
    <property type="nucleotide sequence ID" value="NZ_AYZI01000003.1"/>
</dbReference>
<evidence type="ECO:0000313" key="6">
    <source>
        <dbReference type="Proteomes" id="UP000051586"/>
    </source>
</evidence>
<evidence type="ECO:0000256" key="2">
    <source>
        <dbReference type="PIRSR" id="PIRSR601310-3"/>
    </source>
</evidence>
<dbReference type="Proteomes" id="UP000051586">
    <property type="component" value="Unassembled WGS sequence"/>
</dbReference>
<dbReference type="PRINTS" id="PR00332">
    <property type="entry name" value="HISTRIAD"/>
</dbReference>
<dbReference type="PATRIC" id="fig|1423745.4.peg.718"/>
<gene>
    <name evidence="5" type="ORF">FC87_GL000678</name>
</gene>
<feature type="active site" description="Tele-AMP-histidine intermediate" evidence="1">
    <location>
        <position position="104"/>
    </location>
</feature>
<protein>
    <submittedName>
        <fullName evidence="5">Protein hit</fullName>
    </submittedName>
</protein>
<dbReference type="GO" id="GO:0003824">
    <property type="term" value="F:catalytic activity"/>
    <property type="evidence" value="ECO:0007669"/>
    <property type="project" value="InterPro"/>
</dbReference>
<evidence type="ECO:0000256" key="1">
    <source>
        <dbReference type="PIRSR" id="PIRSR601310-1"/>
    </source>
</evidence>
<organism evidence="5 6">
    <name type="scientific">Fructilactobacillus florum DSM 22689 = JCM 16035</name>
    <dbReference type="NCBI Taxonomy" id="1423745"/>
    <lineage>
        <taxon>Bacteria</taxon>
        <taxon>Bacillati</taxon>
        <taxon>Bacillota</taxon>
        <taxon>Bacilli</taxon>
        <taxon>Lactobacillales</taxon>
        <taxon>Lactobacillaceae</taxon>
        <taxon>Fructilactobacillus</taxon>
    </lineage>
</organism>
<dbReference type="PANTHER" id="PTHR46648:SF1">
    <property type="entry name" value="ADENOSINE 5'-MONOPHOSPHORAMIDASE HNT1"/>
    <property type="match status" value="1"/>
</dbReference>
<name>A0A0R2CJN2_9LACO</name>
<dbReference type="EMBL" id="AYZI01000003">
    <property type="protein sequence ID" value="KRM91853.1"/>
    <property type="molecule type" value="Genomic_DNA"/>
</dbReference>
<dbReference type="InterPro" id="IPR001310">
    <property type="entry name" value="Histidine_triad_HIT"/>
</dbReference>
<dbReference type="FunFam" id="3.30.428.10:FF:000014">
    <property type="entry name" value="Putative histidine triad (HIT) protein"/>
    <property type="match status" value="1"/>
</dbReference>
<dbReference type="InterPro" id="IPR039384">
    <property type="entry name" value="HINT"/>
</dbReference>